<evidence type="ECO:0000256" key="1">
    <source>
        <dbReference type="ARBA" id="ARBA00023015"/>
    </source>
</evidence>
<protein>
    <submittedName>
        <fullName evidence="4">AraC family transcriptional regulator</fullName>
    </submittedName>
</protein>
<dbReference type="Gene3D" id="1.10.10.60">
    <property type="entry name" value="Homeodomain-like"/>
    <property type="match status" value="2"/>
</dbReference>
<organism evidence="4 5">
    <name type="scientific">Ewingella americana (strain ATCC 33852 / DSM 4580 / CCUG 14506 / JCM 5911 / LMG 7869 / NCTC 12157 / CDC 1468-78)</name>
    <dbReference type="NCBI Taxonomy" id="910964"/>
    <lineage>
        <taxon>Bacteria</taxon>
        <taxon>Pseudomonadati</taxon>
        <taxon>Pseudomonadota</taxon>
        <taxon>Gammaproteobacteria</taxon>
        <taxon>Enterobacterales</taxon>
        <taxon>Yersiniaceae</taxon>
        <taxon>Ewingella</taxon>
    </lineage>
</organism>
<comment type="caution">
    <text evidence="4">The sequence shown here is derived from an EMBL/GenBank/DDBJ whole genome shotgun (WGS) entry which is preliminary data.</text>
</comment>
<dbReference type="PANTHER" id="PTHR11019:SF199">
    <property type="entry name" value="HTH-TYPE TRANSCRIPTIONAL REGULATOR NIMR"/>
    <property type="match status" value="1"/>
</dbReference>
<dbReference type="Pfam" id="PF12833">
    <property type="entry name" value="HTH_18"/>
    <property type="match status" value="1"/>
</dbReference>
<keyword evidence="1" id="KW-0805">Transcription regulation</keyword>
<evidence type="ECO:0000313" key="4">
    <source>
        <dbReference type="EMBL" id="KFC80624.1"/>
    </source>
</evidence>
<gene>
    <name evidence="4" type="ORF">GEAM_1942</name>
</gene>
<feature type="domain" description="HTH araC/xylS-type" evidence="3">
    <location>
        <begin position="168"/>
        <end position="265"/>
    </location>
</feature>
<evidence type="ECO:0000259" key="3">
    <source>
        <dbReference type="PROSITE" id="PS01124"/>
    </source>
</evidence>
<dbReference type="STRING" id="910964.GEAM_1942"/>
<keyword evidence="5" id="KW-1185">Reference proteome</keyword>
<accession>A0A085GA79</accession>
<dbReference type="PROSITE" id="PS01124">
    <property type="entry name" value="HTH_ARAC_FAMILY_2"/>
    <property type="match status" value="1"/>
</dbReference>
<evidence type="ECO:0000313" key="5">
    <source>
        <dbReference type="Proteomes" id="UP000028640"/>
    </source>
</evidence>
<dbReference type="InterPro" id="IPR011051">
    <property type="entry name" value="RmlC_Cupin_sf"/>
</dbReference>
<dbReference type="InterPro" id="IPR014710">
    <property type="entry name" value="RmlC-like_jellyroll"/>
</dbReference>
<dbReference type="OrthoDB" id="9803764at2"/>
<keyword evidence="2" id="KW-0804">Transcription</keyword>
<dbReference type="InterPro" id="IPR018060">
    <property type="entry name" value="HTH_AraC"/>
</dbReference>
<sequence length="268" mass="30366">MKNKKAQLVEPESVLGIPLSSGEYWMSELEHGGGTNIARHSHADFVQLIFITEGCASFCFEDRIIIGAKGSAVFIPKRAEHWIQMSRKTVLRTLSLFSYDKYLARSDTPYQFSISPLLKALSDEIVKMENRTPVSEEQKRLYQVFIDQLNGAVHQEKAVMLPQDPRVKKALYILSDHDNLSVTLAQICQKIGVGERTLTRLFIETTGMTFSENKRRLQMEYATLLIKDGMPIVHVALQTGYDTQSGFIHAFKNHVGMSPLQYKKQVLA</sequence>
<dbReference type="PANTHER" id="PTHR11019">
    <property type="entry name" value="HTH-TYPE TRANSCRIPTIONAL REGULATOR NIMR"/>
    <property type="match status" value="1"/>
</dbReference>
<dbReference type="GeneID" id="78380286"/>
<dbReference type="RefSeq" id="WP_034790965.1">
    <property type="nucleotide sequence ID" value="NZ_JMPJ01000053.1"/>
</dbReference>
<name>A0A085GA79_EWIA3</name>
<dbReference type="InterPro" id="IPR009057">
    <property type="entry name" value="Homeodomain-like_sf"/>
</dbReference>
<dbReference type="Gene3D" id="2.60.120.10">
    <property type="entry name" value="Jelly Rolls"/>
    <property type="match status" value="1"/>
</dbReference>
<dbReference type="AlphaFoldDB" id="A0A085GA79"/>
<proteinExistence type="predicted"/>
<dbReference type="SUPFAM" id="SSF51182">
    <property type="entry name" value="RmlC-like cupins"/>
    <property type="match status" value="1"/>
</dbReference>
<dbReference type="eggNOG" id="COG2207">
    <property type="taxonomic scope" value="Bacteria"/>
</dbReference>
<dbReference type="EMBL" id="JMPJ01000053">
    <property type="protein sequence ID" value="KFC80624.1"/>
    <property type="molecule type" value="Genomic_DNA"/>
</dbReference>
<dbReference type="SMART" id="SM00342">
    <property type="entry name" value="HTH_ARAC"/>
    <property type="match status" value="1"/>
</dbReference>
<dbReference type="GO" id="GO:0043565">
    <property type="term" value="F:sequence-specific DNA binding"/>
    <property type="evidence" value="ECO:0007669"/>
    <property type="project" value="InterPro"/>
</dbReference>
<dbReference type="SUPFAM" id="SSF46689">
    <property type="entry name" value="Homeodomain-like"/>
    <property type="match status" value="2"/>
</dbReference>
<reference evidence="4 5" key="1">
    <citation type="submission" date="2014-05" db="EMBL/GenBank/DDBJ databases">
        <title>ATOL: Assembling a taxonomically balanced genome-scale reconstruction of the evolutionary history of the Enterobacteriaceae.</title>
        <authorList>
            <person name="Plunkett G.III."/>
            <person name="Neeno-Eckwall E.C."/>
            <person name="Glasner J.D."/>
            <person name="Perna N.T."/>
        </authorList>
    </citation>
    <scope>NUCLEOTIDE SEQUENCE [LARGE SCALE GENOMIC DNA]</scope>
    <source>
        <strain evidence="4 5">ATCC 33852</strain>
    </source>
</reference>
<dbReference type="Proteomes" id="UP000028640">
    <property type="component" value="Unassembled WGS sequence"/>
</dbReference>
<evidence type="ECO:0000256" key="2">
    <source>
        <dbReference type="ARBA" id="ARBA00023163"/>
    </source>
</evidence>
<dbReference type="GO" id="GO:0003700">
    <property type="term" value="F:DNA-binding transcription factor activity"/>
    <property type="evidence" value="ECO:0007669"/>
    <property type="project" value="InterPro"/>
</dbReference>